<dbReference type="EMBL" id="JAPDRK010000002">
    <property type="protein sequence ID" value="KAJ9615360.1"/>
    <property type="molecule type" value="Genomic_DNA"/>
</dbReference>
<evidence type="ECO:0000313" key="2">
    <source>
        <dbReference type="EMBL" id="KAJ9615360.1"/>
    </source>
</evidence>
<comment type="caution">
    <text evidence="2">The sequence shown here is derived from an EMBL/GenBank/DDBJ whole genome shotgun (WGS) entry which is preliminary data.</text>
</comment>
<protein>
    <submittedName>
        <fullName evidence="2">Uncharacterized protein</fullName>
    </submittedName>
</protein>
<dbReference type="Proteomes" id="UP001172673">
    <property type="component" value="Unassembled WGS sequence"/>
</dbReference>
<gene>
    <name evidence="2" type="ORF">H2200_001435</name>
</gene>
<accession>A0AA38XL57</accession>
<name>A0AA38XL57_9EURO</name>
<sequence>MSSHYLGRPVSLPTRPASAASSATISLKNATIESAEGVIAPGSPPTQSFAPFTSSDVSMGIAPHTSTTDDDPSEASTSTATSLNAALPGQQAQRNEGDRKSTSAAAKKPLRINLSSELTESARLWISEDTYATIGREGGLTICYNLASLVGSTESQSVLPSPAPERMATIVCCYDDDYETPATATTALRNLTKHSLSIERAIRSLGHDGNAPVMLNVGRIDFGVVQSALGLLEHGELQLELPSQDKAMPLSKKLSLLQMTDLAHKLGIEELERVALYTLCIAILRRPRDWTNDFMHQIAKLVTSKGNSAISLIKHLSDLKGERTVPWDKARRDNFWKMEVIQWQVNGKGELEPVEDR</sequence>
<dbReference type="AlphaFoldDB" id="A0AA38XL57"/>
<organism evidence="2 3">
    <name type="scientific">Cladophialophora chaetospira</name>
    <dbReference type="NCBI Taxonomy" id="386627"/>
    <lineage>
        <taxon>Eukaryota</taxon>
        <taxon>Fungi</taxon>
        <taxon>Dikarya</taxon>
        <taxon>Ascomycota</taxon>
        <taxon>Pezizomycotina</taxon>
        <taxon>Eurotiomycetes</taxon>
        <taxon>Chaetothyriomycetidae</taxon>
        <taxon>Chaetothyriales</taxon>
        <taxon>Herpotrichiellaceae</taxon>
        <taxon>Cladophialophora</taxon>
    </lineage>
</organism>
<evidence type="ECO:0000256" key="1">
    <source>
        <dbReference type="SAM" id="MobiDB-lite"/>
    </source>
</evidence>
<proteinExistence type="predicted"/>
<feature type="region of interest" description="Disordered" evidence="1">
    <location>
        <begin position="37"/>
        <end position="108"/>
    </location>
</feature>
<feature type="compositionally biased region" description="Polar residues" evidence="1">
    <location>
        <begin position="45"/>
        <end position="57"/>
    </location>
</feature>
<keyword evidence="3" id="KW-1185">Reference proteome</keyword>
<feature type="region of interest" description="Disordered" evidence="1">
    <location>
        <begin position="1"/>
        <end position="20"/>
    </location>
</feature>
<reference evidence="2" key="1">
    <citation type="submission" date="2022-10" db="EMBL/GenBank/DDBJ databases">
        <title>Culturing micro-colonial fungi from biological soil crusts in the Mojave desert and describing Neophaeococcomyces mojavensis, and introducing the new genera and species Taxawa tesnikishii.</title>
        <authorList>
            <person name="Kurbessoian T."/>
            <person name="Stajich J.E."/>
        </authorList>
    </citation>
    <scope>NUCLEOTIDE SEQUENCE</scope>
    <source>
        <strain evidence="2">TK_41</strain>
    </source>
</reference>
<evidence type="ECO:0000313" key="3">
    <source>
        <dbReference type="Proteomes" id="UP001172673"/>
    </source>
</evidence>